<evidence type="ECO:0000256" key="6">
    <source>
        <dbReference type="ARBA" id="ARBA00022741"/>
    </source>
</evidence>
<evidence type="ECO:0000256" key="7">
    <source>
        <dbReference type="ARBA" id="ARBA00022840"/>
    </source>
</evidence>
<keyword evidence="3 9" id="KW-0808">Transferase</keyword>
<comment type="subcellular location">
    <subcellularLocation>
        <location evidence="1 9">Cytoplasm</location>
    </subcellularLocation>
</comment>
<keyword evidence="5 9" id="KW-0548">Nucleotidyltransferase</keyword>
<dbReference type="Pfam" id="PF01300">
    <property type="entry name" value="Sua5_yciO_yrdC"/>
    <property type="match status" value="1"/>
</dbReference>
<evidence type="ECO:0000313" key="12">
    <source>
        <dbReference type="Proteomes" id="UP001595840"/>
    </source>
</evidence>
<keyword evidence="2 9" id="KW-0963">Cytoplasm</keyword>
<dbReference type="InterPro" id="IPR017945">
    <property type="entry name" value="DHBP_synth_RibB-like_a/b_dom"/>
</dbReference>
<proteinExistence type="inferred from homology"/>
<keyword evidence="4 9" id="KW-0819">tRNA processing</keyword>
<comment type="catalytic activity">
    <reaction evidence="8 9">
        <text>L-threonine + hydrogencarbonate + ATP = L-threonylcarbamoyladenylate + diphosphate + H2O</text>
        <dbReference type="Rhea" id="RHEA:36407"/>
        <dbReference type="ChEBI" id="CHEBI:15377"/>
        <dbReference type="ChEBI" id="CHEBI:17544"/>
        <dbReference type="ChEBI" id="CHEBI:30616"/>
        <dbReference type="ChEBI" id="CHEBI:33019"/>
        <dbReference type="ChEBI" id="CHEBI:57926"/>
        <dbReference type="ChEBI" id="CHEBI:73682"/>
        <dbReference type="EC" id="2.7.7.87"/>
    </reaction>
</comment>
<sequence length="190" mass="20047">MTNPWLTHPDILAAVEAVKAGGVIAYPTEGVWGLGCLPNNEQAVARILKLKHRAVEKGLILVAADINQVIPWLDTLDSAQLGLLSETWPGPNTWLVPHANKVPAWITGEHEKVALRVSAHPIVQALCLLLDSTLVSTSANPQGAPAALSAMQVSAYFGADIDALAPGDLTNPGRPSVIRDLITGAEIRPA</sequence>
<protein>
    <recommendedName>
        <fullName evidence="9">Threonylcarbamoyl-AMP synthase</fullName>
        <shortName evidence="9">TC-AMP synthase</shortName>
        <ecNumber evidence="9">2.7.7.87</ecNumber>
    </recommendedName>
    <alternativeName>
        <fullName evidence="9">L-threonylcarbamoyladenylate synthase</fullName>
    </alternativeName>
    <alternativeName>
        <fullName evidence="9">t(6)A37 threonylcarbamoyladenosine biosynthesis protein TsaC</fullName>
    </alternativeName>
    <alternativeName>
        <fullName evidence="9">tRNA threonylcarbamoyladenosine biosynthesis protein TsaC</fullName>
    </alternativeName>
</protein>
<name>A0ABV8V0C6_9GAMM</name>
<evidence type="ECO:0000256" key="1">
    <source>
        <dbReference type="ARBA" id="ARBA00004496"/>
    </source>
</evidence>
<keyword evidence="6 9" id="KW-0547">Nucleotide-binding</keyword>
<dbReference type="PROSITE" id="PS51163">
    <property type="entry name" value="YRDC"/>
    <property type="match status" value="1"/>
</dbReference>
<evidence type="ECO:0000256" key="8">
    <source>
        <dbReference type="ARBA" id="ARBA00048366"/>
    </source>
</evidence>
<dbReference type="InterPro" id="IPR006070">
    <property type="entry name" value="Sua5-like_dom"/>
</dbReference>
<dbReference type="PANTHER" id="PTHR17490">
    <property type="entry name" value="SUA5"/>
    <property type="match status" value="1"/>
</dbReference>
<dbReference type="SUPFAM" id="SSF55821">
    <property type="entry name" value="YrdC/RibB"/>
    <property type="match status" value="1"/>
</dbReference>
<dbReference type="EMBL" id="JBHSCX010000003">
    <property type="protein sequence ID" value="MFC4361148.1"/>
    <property type="molecule type" value="Genomic_DNA"/>
</dbReference>
<evidence type="ECO:0000256" key="9">
    <source>
        <dbReference type="HAMAP-Rule" id="MF_01852"/>
    </source>
</evidence>
<dbReference type="EC" id="2.7.7.87" evidence="9"/>
<evidence type="ECO:0000256" key="2">
    <source>
        <dbReference type="ARBA" id="ARBA00022490"/>
    </source>
</evidence>
<dbReference type="InterPro" id="IPR023535">
    <property type="entry name" value="TC-AMP_synthase"/>
</dbReference>
<organism evidence="11 12">
    <name type="scientific">Simiduia curdlanivorans</name>
    <dbReference type="NCBI Taxonomy" id="1492769"/>
    <lineage>
        <taxon>Bacteria</taxon>
        <taxon>Pseudomonadati</taxon>
        <taxon>Pseudomonadota</taxon>
        <taxon>Gammaproteobacteria</taxon>
        <taxon>Cellvibrionales</taxon>
        <taxon>Cellvibrionaceae</taxon>
        <taxon>Simiduia</taxon>
    </lineage>
</organism>
<evidence type="ECO:0000256" key="3">
    <source>
        <dbReference type="ARBA" id="ARBA00022679"/>
    </source>
</evidence>
<accession>A0ABV8V0C6</accession>
<comment type="similarity">
    <text evidence="9">Belongs to the SUA5 family. TsaC subfamily.</text>
</comment>
<evidence type="ECO:0000313" key="11">
    <source>
        <dbReference type="EMBL" id="MFC4361148.1"/>
    </source>
</evidence>
<comment type="function">
    <text evidence="9">Required for the formation of a threonylcarbamoyl group on adenosine at position 37 (t(6)A37) in tRNAs that read codons beginning with adenine. Catalyzes the conversion of L-threonine, HCO(3)(-)/CO(2) and ATP to give threonylcarbamoyl-AMP (TC-AMP) as the acyladenylate intermediate, with the release of diphosphate.</text>
</comment>
<keyword evidence="7 9" id="KW-0067">ATP-binding</keyword>
<dbReference type="PANTHER" id="PTHR17490:SF18">
    <property type="entry name" value="THREONYLCARBAMOYL-AMP SYNTHASE"/>
    <property type="match status" value="1"/>
</dbReference>
<feature type="domain" description="YrdC-like" evidence="10">
    <location>
        <begin position="8"/>
        <end position="190"/>
    </location>
</feature>
<dbReference type="InterPro" id="IPR050156">
    <property type="entry name" value="TC-AMP_synthase_SUA5"/>
</dbReference>
<dbReference type="Gene3D" id="3.90.870.10">
    <property type="entry name" value="DHBP synthase"/>
    <property type="match status" value="1"/>
</dbReference>
<reference evidence="12" key="1">
    <citation type="journal article" date="2019" name="Int. J. Syst. Evol. Microbiol.">
        <title>The Global Catalogue of Microorganisms (GCM) 10K type strain sequencing project: providing services to taxonomists for standard genome sequencing and annotation.</title>
        <authorList>
            <consortium name="The Broad Institute Genomics Platform"/>
            <consortium name="The Broad Institute Genome Sequencing Center for Infectious Disease"/>
            <person name="Wu L."/>
            <person name="Ma J."/>
        </authorList>
    </citation>
    <scope>NUCLEOTIDE SEQUENCE [LARGE SCALE GENOMIC DNA]</scope>
    <source>
        <strain evidence="12">CECT 8570</strain>
    </source>
</reference>
<dbReference type="RefSeq" id="WP_290260215.1">
    <property type="nucleotide sequence ID" value="NZ_JAUFQG010000004.1"/>
</dbReference>
<comment type="caution">
    <text evidence="11">The sequence shown here is derived from an EMBL/GenBank/DDBJ whole genome shotgun (WGS) entry which is preliminary data.</text>
</comment>
<evidence type="ECO:0000256" key="4">
    <source>
        <dbReference type="ARBA" id="ARBA00022694"/>
    </source>
</evidence>
<dbReference type="Proteomes" id="UP001595840">
    <property type="component" value="Unassembled WGS sequence"/>
</dbReference>
<gene>
    <name evidence="9" type="primary">tsaC</name>
    <name evidence="11" type="ORF">ACFOX3_02480</name>
</gene>
<evidence type="ECO:0000259" key="10">
    <source>
        <dbReference type="PROSITE" id="PS51163"/>
    </source>
</evidence>
<dbReference type="GO" id="GO:0061710">
    <property type="term" value="F:L-threonylcarbamoyladenylate synthase"/>
    <property type="evidence" value="ECO:0007669"/>
    <property type="project" value="UniProtKB-EC"/>
</dbReference>
<dbReference type="HAMAP" id="MF_01852">
    <property type="entry name" value="TsaC"/>
    <property type="match status" value="1"/>
</dbReference>
<keyword evidence="12" id="KW-1185">Reference proteome</keyword>
<evidence type="ECO:0000256" key="5">
    <source>
        <dbReference type="ARBA" id="ARBA00022695"/>
    </source>
</evidence>